<gene>
    <name evidence="3" type="ORF">IG617_17805</name>
</gene>
<dbReference type="Pfam" id="PF22691">
    <property type="entry name" value="Thiolase_C_1"/>
    <property type="match status" value="1"/>
</dbReference>
<proteinExistence type="predicted"/>
<evidence type="ECO:0000313" key="4">
    <source>
        <dbReference type="Proteomes" id="UP000615687"/>
    </source>
</evidence>
<name>A0ABR9CGN8_9HYPH</name>
<comment type="caution">
    <text evidence="3">The sequence shown here is derived from an EMBL/GenBank/DDBJ whole genome shotgun (WGS) entry which is preliminary data.</text>
</comment>
<dbReference type="Pfam" id="PF00108">
    <property type="entry name" value="Thiolase_N"/>
    <property type="match status" value="1"/>
</dbReference>
<dbReference type="CDD" id="cd00829">
    <property type="entry name" value="SCP-x_thiolase"/>
    <property type="match status" value="1"/>
</dbReference>
<feature type="domain" description="Thiolase C-terminal" evidence="2">
    <location>
        <begin position="251"/>
        <end position="385"/>
    </location>
</feature>
<dbReference type="Proteomes" id="UP000615687">
    <property type="component" value="Unassembled WGS sequence"/>
</dbReference>
<evidence type="ECO:0000259" key="1">
    <source>
        <dbReference type="Pfam" id="PF00108"/>
    </source>
</evidence>
<dbReference type="InterPro" id="IPR055140">
    <property type="entry name" value="Thiolase_C_2"/>
</dbReference>
<dbReference type="PANTHER" id="PTHR42870">
    <property type="entry name" value="ACETYL-COA C-ACETYLTRANSFERASE"/>
    <property type="match status" value="1"/>
</dbReference>
<dbReference type="RefSeq" id="WP_192110567.1">
    <property type="nucleotide sequence ID" value="NZ_JACYXJ010000006.1"/>
</dbReference>
<evidence type="ECO:0000259" key="2">
    <source>
        <dbReference type="Pfam" id="PF22691"/>
    </source>
</evidence>
<evidence type="ECO:0000313" key="3">
    <source>
        <dbReference type="EMBL" id="MBD8878152.1"/>
    </source>
</evidence>
<dbReference type="PIRSF" id="PIRSF000429">
    <property type="entry name" value="Ac-CoA_Ac_transf"/>
    <property type="match status" value="1"/>
</dbReference>
<keyword evidence="4" id="KW-1185">Reference proteome</keyword>
<protein>
    <submittedName>
        <fullName evidence="3">Acetyl-CoA acetyltransferase</fullName>
    </submittedName>
</protein>
<dbReference type="InterPro" id="IPR020616">
    <property type="entry name" value="Thiolase_N"/>
</dbReference>
<sequence>MTAAMVGWAHLPFGKHADETVETLIVKAASQAIHDAGISPEDVDEILLGHFNAGFSEQDFTAALVLQADPALRFKPATRVENACATGSAAVQQGVRAIASGDARIVLVVGVEQMTTTPGPQIGKNLLRASYLEEDGDIPAGFAGVFGQIADAYFQKYGDQSDALARIAAKNHKNGTGNPYAQMRKDLGYEFCRAESEKNPFVAGPLKRTDCSLVSDGAAAIVLTDTATALGMKKAVAFRSTAHVQDFLPMSKRDILQFEGCSKAWGQALGDAGLTLEDLSFVETHDCFTIAELIEYEAMGLTKEGEGSRAILEGWTEMDGKLPVNPSGGLKAKGHPIGATGVSMHVLTAMQLLGEAGDIQVKDAELGGIFNMGGAAVANYVSVLQAIK</sequence>
<dbReference type="InterPro" id="IPR016039">
    <property type="entry name" value="Thiolase-like"/>
</dbReference>
<dbReference type="EMBL" id="JACYXJ010000006">
    <property type="protein sequence ID" value="MBD8878152.1"/>
    <property type="molecule type" value="Genomic_DNA"/>
</dbReference>
<dbReference type="Gene3D" id="3.40.47.10">
    <property type="match status" value="1"/>
</dbReference>
<dbReference type="PANTHER" id="PTHR42870:SF6">
    <property type="entry name" value="ACETYL-COA C-ACYLTRANSFERASE"/>
    <property type="match status" value="1"/>
</dbReference>
<organism evidence="3 4">
    <name type="scientific">Roseibium polysiphoniae</name>
    <dbReference type="NCBI Taxonomy" id="2571221"/>
    <lineage>
        <taxon>Bacteria</taxon>
        <taxon>Pseudomonadati</taxon>
        <taxon>Pseudomonadota</taxon>
        <taxon>Alphaproteobacteria</taxon>
        <taxon>Hyphomicrobiales</taxon>
        <taxon>Stappiaceae</taxon>
        <taxon>Roseibium</taxon>
    </lineage>
</organism>
<dbReference type="InterPro" id="IPR002155">
    <property type="entry name" value="Thiolase"/>
</dbReference>
<dbReference type="SUPFAM" id="SSF53901">
    <property type="entry name" value="Thiolase-like"/>
    <property type="match status" value="1"/>
</dbReference>
<feature type="domain" description="Thiolase N-terminal" evidence="1">
    <location>
        <begin position="9"/>
        <end position="225"/>
    </location>
</feature>
<dbReference type="NCBIfam" id="NF005704">
    <property type="entry name" value="PRK07516.1"/>
    <property type="match status" value="1"/>
</dbReference>
<reference evidence="3 4" key="1">
    <citation type="submission" date="2020-09" db="EMBL/GenBank/DDBJ databases">
        <title>The genome sequence of type strain Labrenzia polysiphoniae KACC 19711.</title>
        <authorList>
            <person name="Liu Y."/>
        </authorList>
    </citation>
    <scope>NUCLEOTIDE SEQUENCE [LARGE SCALE GENOMIC DNA]</scope>
    <source>
        <strain evidence="3 4">KACC 19711</strain>
    </source>
</reference>
<accession>A0ABR9CGN8</accession>